<protein>
    <submittedName>
        <fullName evidence="3">Uncharacterized protein</fullName>
    </submittedName>
</protein>
<dbReference type="EMBL" id="RWGY01000013">
    <property type="protein sequence ID" value="TVU27172.1"/>
    <property type="molecule type" value="Genomic_DNA"/>
</dbReference>
<evidence type="ECO:0000313" key="4">
    <source>
        <dbReference type="Proteomes" id="UP000324897"/>
    </source>
</evidence>
<evidence type="ECO:0000313" key="3">
    <source>
        <dbReference type="EMBL" id="TVU27172.1"/>
    </source>
</evidence>
<dbReference type="Gramene" id="TVU27172">
    <property type="protein sequence ID" value="TVU27172"/>
    <property type="gene ID" value="EJB05_29759"/>
</dbReference>
<evidence type="ECO:0000313" key="2">
    <source>
        <dbReference type="EMBL" id="TVU27158.1"/>
    </source>
</evidence>
<sequence length="111" mass="11920">MADRVHPTPRNVTVFSASLTGGQGVRLTEEAAGGLYPSSPRFARGSFRSIIKGLDPQEPHADEELQFSPVPSAMSSLDFREDMHDGVQGADISEELPDDFGGKRKADSFAA</sequence>
<dbReference type="Proteomes" id="UP000324897">
    <property type="component" value="Chromosome 2"/>
</dbReference>
<accession>A0A5J9UTJ8</accession>
<organism evidence="3 4">
    <name type="scientific">Eragrostis curvula</name>
    <name type="common">weeping love grass</name>
    <dbReference type="NCBI Taxonomy" id="38414"/>
    <lineage>
        <taxon>Eukaryota</taxon>
        <taxon>Viridiplantae</taxon>
        <taxon>Streptophyta</taxon>
        <taxon>Embryophyta</taxon>
        <taxon>Tracheophyta</taxon>
        <taxon>Spermatophyta</taxon>
        <taxon>Magnoliopsida</taxon>
        <taxon>Liliopsida</taxon>
        <taxon>Poales</taxon>
        <taxon>Poaceae</taxon>
        <taxon>PACMAD clade</taxon>
        <taxon>Chloridoideae</taxon>
        <taxon>Eragrostideae</taxon>
        <taxon>Eragrostidinae</taxon>
        <taxon>Eragrostis</taxon>
    </lineage>
</organism>
<reference evidence="3 4" key="1">
    <citation type="journal article" date="2019" name="Sci. Rep.">
        <title>A high-quality genome of Eragrostis curvula grass provides insights into Poaceae evolution and supports new strategies to enhance forage quality.</title>
        <authorList>
            <person name="Carballo J."/>
            <person name="Santos B.A.C.M."/>
            <person name="Zappacosta D."/>
            <person name="Garbus I."/>
            <person name="Selva J.P."/>
            <person name="Gallo C.A."/>
            <person name="Diaz A."/>
            <person name="Albertini E."/>
            <person name="Caccamo M."/>
            <person name="Echenique V."/>
        </authorList>
    </citation>
    <scope>NUCLEOTIDE SEQUENCE [LARGE SCALE GENOMIC DNA]</scope>
    <source>
        <strain evidence="4">cv. Victoria</strain>
        <tissue evidence="3">Leaf</tissue>
    </source>
</reference>
<dbReference type="EMBL" id="RWGY01000013">
    <property type="protein sequence ID" value="TVU27158.1"/>
    <property type="molecule type" value="Genomic_DNA"/>
</dbReference>
<proteinExistence type="predicted"/>
<feature type="non-terminal residue" evidence="3">
    <location>
        <position position="1"/>
    </location>
</feature>
<feature type="compositionally biased region" description="Basic and acidic residues" evidence="1">
    <location>
        <begin position="100"/>
        <end position="111"/>
    </location>
</feature>
<dbReference type="AlphaFoldDB" id="A0A5J9UTJ8"/>
<dbReference type="Gramene" id="TVU27158">
    <property type="protein sequence ID" value="TVU27158"/>
    <property type="gene ID" value="EJB05_29742"/>
</dbReference>
<comment type="caution">
    <text evidence="3">The sequence shown here is derived from an EMBL/GenBank/DDBJ whole genome shotgun (WGS) entry which is preliminary data.</text>
</comment>
<name>A0A5J9UTJ8_9POAL</name>
<feature type="region of interest" description="Disordered" evidence="1">
    <location>
        <begin position="70"/>
        <end position="111"/>
    </location>
</feature>
<evidence type="ECO:0000256" key="1">
    <source>
        <dbReference type="SAM" id="MobiDB-lite"/>
    </source>
</evidence>
<keyword evidence="4" id="KW-1185">Reference proteome</keyword>
<gene>
    <name evidence="2" type="ORF">EJB05_29742</name>
    <name evidence="3" type="ORF">EJB05_29759</name>
</gene>